<evidence type="ECO:0008006" key="3">
    <source>
        <dbReference type="Google" id="ProtNLM"/>
    </source>
</evidence>
<proteinExistence type="predicted"/>
<dbReference type="Proteomes" id="UP000663869">
    <property type="component" value="Unassembled WGS sequence"/>
</dbReference>
<gene>
    <name evidence="1" type="ORF">FME351_LOCUS1809</name>
</gene>
<dbReference type="AlphaFoldDB" id="A0A817TTA4"/>
<dbReference type="SUPFAM" id="SSF56300">
    <property type="entry name" value="Metallo-dependent phosphatases"/>
    <property type="match status" value="1"/>
</dbReference>
<protein>
    <recommendedName>
        <fullName evidence="3">Calcineurin-like phosphoesterase domain-containing protein</fullName>
    </recommendedName>
</protein>
<comment type="caution">
    <text evidence="1">The sequence shown here is derived from an EMBL/GenBank/DDBJ whole genome shotgun (WGS) entry which is preliminary data.</text>
</comment>
<dbReference type="InterPro" id="IPR029052">
    <property type="entry name" value="Metallo-depent_PP-like"/>
</dbReference>
<reference evidence="1" key="1">
    <citation type="submission" date="2021-02" db="EMBL/GenBank/DDBJ databases">
        <authorList>
            <person name="Nowell W R."/>
        </authorList>
    </citation>
    <scope>NUCLEOTIDE SEQUENCE</scope>
</reference>
<name>A0A817TTA4_9BILA</name>
<evidence type="ECO:0000313" key="1">
    <source>
        <dbReference type="EMBL" id="CAF3325125.1"/>
    </source>
</evidence>
<evidence type="ECO:0000313" key="2">
    <source>
        <dbReference type="Proteomes" id="UP000663869"/>
    </source>
</evidence>
<organism evidence="1 2">
    <name type="scientific">Rotaria socialis</name>
    <dbReference type="NCBI Taxonomy" id="392032"/>
    <lineage>
        <taxon>Eukaryota</taxon>
        <taxon>Metazoa</taxon>
        <taxon>Spiralia</taxon>
        <taxon>Gnathifera</taxon>
        <taxon>Rotifera</taxon>
        <taxon>Eurotatoria</taxon>
        <taxon>Bdelloidea</taxon>
        <taxon>Philodinida</taxon>
        <taxon>Philodinidae</taxon>
        <taxon>Rotaria</taxon>
    </lineage>
</organism>
<dbReference type="EMBL" id="CAJNYU010000040">
    <property type="protein sequence ID" value="CAF3325125.1"/>
    <property type="molecule type" value="Genomic_DNA"/>
</dbReference>
<accession>A0A817TTA4</accession>
<sequence length="169" mass="19963">MEHLFLKFNWYSKHPIVVMIHSYILQEKTKDDDTKILAVKYPCNWVSDLGIHLDTQVVDIMTSLNFRDVYYCPGNHELWTRSGSTTTSSFKENRNNSKIITFSHVLTSKKLMKAYIDEMSLRRQKWLDSRKVAGTELLNEQLKLIKPQVHIFAHSQNGIGYWSWYSIYK</sequence>